<evidence type="ECO:0000313" key="2">
    <source>
        <dbReference type="EMBL" id="SFJ91893.1"/>
    </source>
</evidence>
<proteinExistence type="predicted"/>
<sequence length="130" mass="14178">MKALLPLVLMLLASPTFAAITVFTTANHPAINADTNTHVIFFDAPDRQQDVMFGQFSGDPSSAEKEAKSGLQRMSAEQQQQIIDAWRGVIAAWKLGIKKYPAVVFDDVDVVYGTTDVDLASNIRTQGGHQ</sequence>
<name>A0A1I3VA82_9GAMM</name>
<feature type="chain" id="PRO_5047436923" evidence="1">
    <location>
        <begin position="19"/>
        <end position="130"/>
    </location>
</feature>
<dbReference type="InterPro" id="IPR011090">
    <property type="entry name" value="Integr_conj_element_PFL4709"/>
</dbReference>
<reference evidence="2 3" key="1">
    <citation type="submission" date="2016-10" db="EMBL/GenBank/DDBJ databases">
        <authorList>
            <person name="Varghese N."/>
            <person name="Submissions S."/>
        </authorList>
    </citation>
    <scope>NUCLEOTIDE SEQUENCE [LARGE SCALE GENOMIC DNA]</scope>
    <source>
        <strain evidence="2 3">YR512</strain>
    </source>
</reference>
<organism evidence="2 3">
    <name type="scientific">Candidatus Pantoea symbiotica</name>
    <dbReference type="NCBI Taxonomy" id="1884370"/>
    <lineage>
        <taxon>Bacteria</taxon>
        <taxon>Pseudomonadati</taxon>
        <taxon>Pseudomonadota</taxon>
        <taxon>Gammaproteobacteria</taxon>
        <taxon>Enterobacterales</taxon>
        <taxon>Erwiniaceae</taxon>
        <taxon>Pantoea</taxon>
    </lineage>
</organism>
<dbReference type="EMBL" id="FOSD01000003">
    <property type="protein sequence ID" value="SFJ91893.1"/>
    <property type="molecule type" value="Genomic_DNA"/>
</dbReference>
<gene>
    <name evidence="2" type="ORF">SAMN05518863_103316</name>
</gene>
<keyword evidence="3" id="KW-1185">Reference proteome</keyword>
<protein>
    <submittedName>
        <fullName evidence="2">Integrating conjugative element protein, PFL_4709 family</fullName>
    </submittedName>
</protein>
<dbReference type="Pfam" id="PF07511">
    <property type="entry name" value="DUF1525"/>
    <property type="match status" value="1"/>
</dbReference>
<comment type="caution">
    <text evidence="2">The sequence shown here is derived from an EMBL/GenBank/DDBJ whole genome shotgun (WGS) entry which is preliminary data.</text>
</comment>
<dbReference type="Proteomes" id="UP000198841">
    <property type="component" value="Unassembled WGS sequence"/>
</dbReference>
<dbReference type="RefSeq" id="WP_091003585.1">
    <property type="nucleotide sequence ID" value="NZ_FOSD01000003.1"/>
</dbReference>
<dbReference type="NCBIfam" id="TIGR03757">
    <property type="entry name" value="conj_TIGR03757"/>
    <property type="match status" value="1"/>
</dbReference>
<accession>A0A1I3VA82</accession>
<evidence type="ECO:0000313" key="3">
    <source>
        <dbReference type="Proteomes" id="UP000198841"/>
    </source>
</evidence>
<keyword evidence="1" id="KW-0732">Signal</keyword>
<evidence type="ECO:0000256" key="1">
    <source>
        <dbReference type="SAM" id="SignalP"/>
    </source>
</evidence>
<feature type="signal peptide" evidence="1">
    <location>
        <begin position="1"/>
        <end position="18"/>
    </location>
</feature>